<name>A0A0B7B7B5_9EUPU</name>
<proteinExistence type="predicted"/>
<evidence type="ECO:0000313" key="1">
    <source>
        <dbReference type="EMBL" id="CEK88211.1"/>
    </source>
</evidence>
<feature type="non-terminal residue" evidence="1">
    <location>
        <position position="51"/>
    </location>
</feature>
<organism evidence="1">
    <name type="scientific">Arion vulgaris</name>
    <dbReference type="NCBI Taxonomy" id="1028688"/>
    <lineage>
        <taxon>Eukaryota</taxon>
        <taxon>Metazoa</taxon>
        <taxon>Spiralia</taxon>
        <taxon>Lophotrochozoa</taxon>
        <taxon>Mollusca</taxon>
        <taxon>Gastropoda</taxon>
        <taxon>Heterobranchia</taxon>
        <taxon>Euthyneura</taxon>
        <taxon>Panpulmonata</taxon>
        <taxon>Eupulmonata</taxon>
        <taxon>Stylommatophora</taxon>
        <taxon>Helicina</taxon>
        <taxon>Arionoidea</taxon>
        <taxon>Arionidae</taxon>
        <taxon>Arion</taxon>
    </lineage>
</organism>
<accession>A0A0B7B7B5</accession>
<gene>
    <name evidence="1" type="primary">ORF163812</name>
</gene>
<reference evidence="1" key="1">
    <citation type="submission" date="2014-12" db="EMBL/GenBank/DDBJ databases">
        <title>Insight into the proteome of Arion vulgaris.</title>
        <authorList>
            <person name="Aradska J."/>
            <person name="Bulat T."/>
            <person name="Smidak R."/>
            <person name="Sarate P."/>
            <person name="Gangsoo J."/>
            <person name="Sialana F."/>
            <person name="Bilban M."/>
            <person name="Lubec G."/>
        </authorList>
    </citation>
    <scope>NUCLEOTIDE SEQUENCE</scope>
    <source>
        <tissue evidence="1">Skin</tissue>
    </source>
</reference>
<protein>
    <submittedName>
        <fullName evidence="1">Uncharacterized protein</fullName>
    </submittedName>
</protein>
<sequence length="51" mass="5678">MPTESNTAFFVCIRLDSDCRHENPVVVKAEVQALVSENSIGRCDGSVVWHM</sequence>
<dbReference type="AlphaFoldDB" id="A0A0B7B7B5"/>
<dbReference type="EMBL" id="HACG01041346">
    <property type="protein sequence ID" value="CEK88211.1"/>
    <property type="molecule type" value="Transcribed_RNA"/>
</dbReference>